<dbReference type="Pfam" id="PF19883">
    <property type="entry name" value="DUF6356"/>
    <property type="match status" value="1"/>
</dbReference>
<reference evidence="2 3" key="1">
    <citation type="submission" date="2019-08" db="EMBL/GenBank/DDBJ databases">
        <authorList>
            <person name="Peeters C."/>
        </authorList>
    </citation>
    <scope>NUCLEOTIDE SEQUENCE [LARGE SCALE GENOMIC DNA]</scope>
    <source>
        <strain evidence="2 3">LMG 31121</strain>
    </source>
</reference>
<dbReference type="Proteomes" id="UP000335538">
    <property type="component" value="Unassembled WGS sequence"/>
</dbReference>
<gene>
    <name evidence="2" type="ORF">PSP31121_03892</name>
</gene>
<protein>
    <submittedName>
        <fullName evidence="2">Capsule biosynthesis protein</fullName>
    </submittedName>
</protein>
<dbReference type="EMBL" id="CABPSR010000011">
    <property type="protein sequence ID" value="VVE82639.1"/>
    <property type="molecule type" value="Genomic_DNA"/>
</dbReference>
<evidence type="ECO:0000256" key="1">
    <source>
        <dbReference type="SAM" id="Phobius"/>
    </source>
</evidence>
<organism evidence="2 3">
    <name type="scientific">Pandoraea sputorum</name>
    <dbReference type="NCBI Taxonomy" id="93222"/>
    <lineage>
        <taxon>Bacteria</taxon>
        <taxon>Pseudomonadati</taxon>
        <taxon>Pseudomonadota</taxon>
        <taxon>Betaproteobacteria</taxon>
        <taxon>Burkholderiales</taxon>
        <taxon>Burkholderiaceae</taxon>
        <taxon>Pandoraea</taxon>
    </lineage>
</organism>
<dbReference type="InterPro" id="IPR045936">
    <property type="entry name" value="DUF6356"/>
</dbReference>
<proteinExistence type="predicted"/>
<dbReference type="AlphaFoldDB" id="A0A5E5B9M6"/>
<keyword evidence="1" id="KW-0812">Transmembrane</keyword>
<evidence type="ECO:0000313" key="3">
    <source>
        <dbReference type="Proteomes" id="UP000335538"/>
    </source>
</evidence>
<keyword evidence="1" id="KW-1133">Transmembrane helix</keyword>
<sequence>MEAFTWQRQVDFRNIPKTTLAMKIFTQHPASVGENYLQHMGTSLSFALPLLGACLACLVHAVLPFMFEKTGSRIITRLHDRMVTHRDRRAGHQTQSPHAAQ</sequence>
<keyword evidence="1" id="KW-0472">Membrane</keyword>
<feature type="transmembrane region" description="Helical" evidence="1">
    <location>
        <begin position="46"/>
        <end position="67"/>
    </location>
</feature>
<accession>A0A5E5B9M6</accession>
<evidence type="ECO:0000313" key="2">
    <source>
        <dbReference type="EMBL" id="VVE82639.1"/>
    </source>
</evidence>
<name>A0A5E5B9M6_9BURK</name>